<name>A0A369A933_9FLAO</name>
<reference evidence="4 5" key="1">
    <citation type="submission" date="2018-07" db="EMBL/GenBank/DDBJ databases">
        <title>Genomic Encyclopedia of Type Strains, Phase IV (KMG-IV): sequencing the most valuable type-strain genomes for metagenomic binning, comparative biology and taxonomic classification.</title>
        <authorList>
            <person name="Goeker M."/>
        </authorList>
    </citation>
    <scope>NUCLEOTIDE SEQUENCE [LARGE SCALE GENOMIC DNA]</scope>
    <source>
        <strain evidence="4 5">DSM 21410</strain>
    </source>
</reference>
<dbReference type="Pfam" id="PF13205">
    <property type="entry name" value="Big_5"/>
    <property type="match status" value="1"/>
</dbReference>
<dbReference type="Gene3D" id="2.60.40.1220">
    <property type="match status" value="1"/>
</dbReference>
<accession>A0A369A933</accession>
<feature type="domain" description="SbsA Ig-like" evidence="3">
    <location>
        <begin position="248"/>
        <end position="321"/>
    </location>
</feature>
<evidence type="ECO:0000259" key="3">
    <source>
        <dbReference type="Pfam" id="PF13205"/>
    </source>
</evidence>
<dbReference type="InterPro" id="IPR036415">
    <property type="entry name" value="Lamin_tail_dom_sf"/>
</dbReference>
<evidence type="ECO:0000256" key="1">
    <source>
        <dbReference type="ARBA" id="ARBA00022729"/>
    </source>
</evidence>
<keyword evidence="5" id="KW-1185">Reference proteome</keyword>
<dbReference type="Pfam" id="PF00932">
    <property type="entry name" value="LTD"/>
    <property type="match status" value="1"/>
</dbReference>
<feature type="domain" description="LTD" evidence="2">
    <location>
        <begin position="337"/>
        <end position="445"/>
    </location>
</feature>
<dbReference type="Pfam" id="PF13585">
    <property type="entry name" value="CHU_C"/>
    <property type="match status" value="1"/>
</dbReference>
<dbReference type="EMBL" id="QPJS01000002">
    <property type="protein sequence ID" value="RCX03924.1"/>
    <property type="molecule type" value="Genomic_DNA"/>
</dbReference>
<protein>
    <submittedName>
        <fullName evidence="4">CHU domain-containing protein</fullName>
    </submittedName>
</protein>
<evidence type="ECO:0000313" key="4">
    <source>
        <dbReference type="EMBL" id="RCX03924.1"/>
    </source>
</evidence>
<dbReference type="InterPro" id="IPR001322">
    <property type="entry name" value="Lamin_tail_dom"/>
</dbReference>
<organism evidence="4 5">
    <name type="scientific">Schleiferia thermophila</name>
    <dbReference type="NCBI Taxonomy" id="884107"/>
    <lineage>
        <taxon>Bacteria</taxon>
        <taxon>Pseudomonadati</taxon>
        <taxon>Bacteroidota</taxon>
        <taxon>Flavobacteriia</taxon>
        <taxon>Flavobacteriales</taxon>
        <taxon>Schleiferiaceae</taxon>
        <taxon>Schleiferia</taxon>
    </lineage>
</organism>
<dbReference type="Gene3D" id="2.60.40.4070">
    <property type="match status" value="1"/>
</dbReference>
<dbReference type="AlphaFoldDB" id="A0A369A933"/>
<dbReference type="InterPro" id="IPR032812">
    <property type="entry name" value="SbsA_Ig"/>
</dbReference>
<dbReference type="Proteomes" id="UP000253517">
    <property type="component" value="Unassembled WGS sequence"/>
</dbReference>
<proteinExistence type="predicted"/>
<sequence length="875" mass="97660">MLLPDWFGYFCALTMKNKVLFYFVLLISWGAFGQSNWQDNFSDGDFTNNPSWNGTTANFRISNGELQLYDTTLSGISWLSTASTAAFDGFWSFRVRLEFTPSTQNFAQIFLMSDVQDVSGAASGYFVRIGGTTARRISLIRRSGTTNTILVESADNVVNTNVVNARIRVENQSGVWTLKYDTSTAATPTYQVAGTAFDTTFRKSSFFGILCRYTSTRFDKMFFDDFVVDAEEFRDTIPPIVKFAIAESDTQIRIRFSEAVRNTALNPVKYIITPDVGFPSVVSFAQGREDEVILTLPIPLEVNKPYTLSVEEIEDLAGNEIEKVLIPISFIKVRPFDIVFNEIMADPTPVVGLPDAEYVELYNRLPVAVSLNGWRMMVNNTTISLSGTIPPDSFIVITRSQSVNLFPSDINITGVSMSPTQLVNSGAFLRLFDSDNQLIHFVTYSDQWYSSSIKREGGWSLEQIDPENFCGQQLNWQESIHHSGGTPGRKNSVLRANPDTTQLRIQNLSISTSQSIKVYYNKPMHPNPDDWPDFAIIPDPGIVDVQYDPLALNALLIELANELMPGVEYQLTSVVEPVDCQGKTAVNQRVAFGLPLSPEPGDVVLNELLFNQPTGGSKFVEIVNVSNKVLDLSQLRLCNLQSGEFVNVTNISEEPLLFLPGSYLAVTTSASGVLAFYQTECENCLMQAQLPTMNIGSGNVALINNNAELLDYFEYDEKMHSPMVRNPKGVSLERISFDSPTNDNRYWKSAAEVVGFATPGYKNSQQKPSIDADESFWAEPKTFSPNNDGYNDFVTFHFNLEFNNAIGTLKIFDVNGNLIKTIASSELMANRGYFIWDGTDDRGRKTPIGIYAVILEIFHQEIGKRIFKTSVGLIY</sequence>
<dbReference type="SUPFAM" id="SSF74853">
    <property type="entry name" value="Lamin A/C globular tail domain"/>
    <property type="match status" value="2"/>
</dbReference>
<gene>
    <name evidence="4" type="ORF">DES35_102381</name>
</gene>
<keyword evidence="1" id="KW-0732">Signal</keyword>
<comment type="caution">
    <text evidence="4">The sequence shown here is derived from an EMBL/GenBank/DDBJ whole genome shotgun (WGS) entry which is preliminary data.</text>
</comment>
<evidence type="ECO:0000259" key="2">
    <source>
        <dbReference type="Pfam" id="PF00932"/>
    </source>
</evidence>
<evidence type="ECO:0000313" key="5">
    <source>
        <dbReference type="Proteomes" id="UP000253517"/>
    </source>
</evidence>
<dbReference type="InterPro" id="IPR014755">
    <property type="entry name" value="Cu-Rt/internalin_Ig-like"/>
</dbReference>